<gene>
    <name evidence="5" type="ORF">DFR47_103543</name>
</gene>
<dbReference type="InterPro" id="IPR013022">
    <property type="entry name" value="Xyl_isomerase-like_TIM-brl"/>
</dbReference>
<dbReference type="FunFam" id="3.20.20.150:FF:000007">
    <property type="entry name" value="Hydroxypyruvate isomerase"/>
    <property type="match status" value="1"/>
</dbReference>
<dbReference type="AlphaFoldDB" id="A0A366E3J0"/>
<keyword evidence="5" id="KW-0670">Pyruvate</keyword>
<feature type="active site" description="Proton donor/acceptor" evidence="3">
    <location>
        <position position="233"/>
    </location>
</feature>
<organism evidence="5 6">
    <name type="scientific">Pseudochrobactrum asaccharolyticum</name>
    <dbReference type="NCBI Taxonomy" id="354351"/>
    <lineage>
        <taxon>Bacteria</taxon>
        <taxon>Pseudomonadati</taxon>
        <taxon>Pseudomonadota</taxon>
        <taxon>Alphaproteobacteria</taxon>
        <taxon>Hyphomicrobiales</taxon>
        <taxon>Brucellaceae</taxon>
        <taxon>Pseudochrobactrum</taxon>
    </lineage>
</organism>
<dbReference type="GO" id="GO:0046487">
    <property type="term" value="P:glyoxylate metabolic process"/>
    <property type="evidence" value="ECO:0007669"/>
    <property type="project" value="TreeGrafter"/>
</dbReference>
<dbReference type="GO" id="GO:0008903">
    <property type="term" value="F:hydroxypyruvate isomerase activity"/>
    <property type="evidence" value="ECO:0007669"/>
    <property type="project" value="TreeGrafter"/>
</dbReference>
<evidence type="ECO:0000259" key="4">
    <source>
        <dbReference type="Pfam" id="PF01261"/>
    </source>
</evidence>
<dbReference type="RefSeq" id="WP_113944463.1">
    <property type="nucleotide sequence ID" value="NZ_JBHEEG010000004.1"/>
</dbReference>
<dbReference type="PANTHER" id="PTHR43489">
    <property type="entry name" value="ISOMERASE"/>
    <property type="match status" value="1"/>
</dbReference>
<reference evidence="5 6" key="1">
    <citation type="submission" date="2018-06" db="EMBL/GenBank/DDBJ databases">
        <title>Genomic Encyclopedia of Type Strains, Phase IV (KMG-IV): sequencing the most valuable type-strain genomes for metagenomic binning, comparative biology and taxonomic classification.</title>
        <authorList>
            <person name="Goeker M."/>
        </authorList>
    </citation>
    <scope>NUCLEOTIDE SEQUENCE [LARGE SCALE GENOMIC DNA]</scope>
    <source>
        <strain evidence="5 6">DSM 25619</strain>
    </source>
</reference>
<keyword evidence="6" id="KW-1185">Reference proteome</keyword>
<evidence type="ECO:0000313" key="6">
    <source>
        <dbReference type="Proteomes" id="UP000252893"/>
    </source>
</evidence>
<proteinExistence type="inferred from homology"/>
<dbReference type="InterPro" id="IPR050417">
    <property type="entry name" value="Sugar_Epim/Isomerase"/>
</dbReference>
<sequence length="254" mass="28396">MRFSANLGFLWNDLPLPEAIRQAKAAGFDAVECHWPYNTPAEDVARALADTGLTMLGLNTRRGDAGENGLLALPDRVQDARAAIDEAIAYAVKIKTPSVHVMAGNTSGDEAHKTYLENLRYACLKARPHQITILIEPLNPYDAPGYFLKCAKQAEAIIRELNLPELRLMFDVYHQQITGGDICCNFKKLLPLIGHVQIASVPERSRPDTGEINYRFILSYMRDLGWQRPVGAEYRPTGTTEDSLGWLKPYQNEL</sequence>
<name>A0A366E3J0_9HYPH</name>
<evidence type="ECO:0000313" key="5">
    <source>
        <dbReference type="EMBL" id="RBO95978.1"/>
    </source>
</evidence>
<evidence type="ECO:0000256" key="2">
    <source>
        <dbReference type="PIRNR" id="PIRNR006241"/>
    </source>
</evidence>
<comment type="similarity">
    <text evidence="2">Belongs to the hyi family.</text>
</comment>
<dbReference type="Proteomes" id="UP000252893">
    <property type="component" value="Unassembled WGS sequence"/>
</dbReference>
<protein>
    <submittedName>
        <fullName evidence="5">Hydroxypyruvate isomerase</fullName>
    </submittedName>
</protein>
<dbReference type="PIRSF" id="PIRSF006241">
    <property type="entry name" value="HyI"/>
    <property type="match status" value="1"/>
</dbReference>
<keyword evidence="1 2" id="KW-0413">Isomerase</keyword>
<dbReference type="InterPro" id="IPR026040">
    <property type="entry name" value="HyI-like"/>
</dbReference>
<evidence type="ECO:0000256" key="3">
    <source>
        <dbReference type="PIRSR" id="PIRSR006241-50"/>
    </source>
</evidence>
<dbReference type="EMBL" id="QNRH01000003">
    <property type="protein sequence ID" value="RBO95978.1"/>
    <property type="molecule type" value="Genomic_DNA"/>
</dbReference>
<dbReference type="InterPro" id="IPR036237">
    <property type="entry name" value="Xyl_isomerase-like_sf"/>
</dbReference>
<dbReference type="PANTHER" id="PTHR43489:SF6">
    <property type="entry name" value="HYDROXYPYRUVATE ISOMERASE-RELATED"/>
    <property type="match status" value="1"/>
</dbReference>
<dbReference type="SUPFAM" id="SSF51658">
    <property type="entry name" value="Xylose isomerase-like"/>
    <property type="match status" value="1"/>
</dbReference>
<evidence type="ECO:0000256" key="1">
    <source>
        <dbReference type="ARBA" id="ARBA00023235"/>
    </source>
</evidence>
<feature type="domain" description="Xylose isomerase-like TIM barrel" evidence="4">
    <location>
        <begin position="20"/>
        <end position="249"/>
    </location>
</feature>
<dbReference type="OrthoDB" id="9786584at2"/>
<comment type="caution">
    <text evidence="5">The sequence shown here is derived from an EMBL/GenBank/DDBJ whole genome shotgun (WGS) entry which is preliminary data.</text>
</comment>
<dbReference type="Gene3D" id="3.20.20.150">
    <property type="entry name" value="Divalent-metal-dependent TIM barrel enzymes"/>
    <property type="match status" value="1"/>
</dbReference>
<dbReference type="Pfam" id="PF01261">
    <property type="entry name" value="AP_endonuc_2"/>
    <property type="match status" value="1"/>
</dbReference>
<feature type="active site" description="Proton donor/acceptor" evidence="3">
    <location>
        <position position="136"/>
    </location>
</feature>
<accession>A0A366E3J0</accession>